<keyword evidence="2" id="KW-0150">Chloroplast</keyword>
<dbReference type="EMBL" id="JABFUD020000022">
    <property type="protein sequence ID" value="KAI5062087.1"/>
    <property type="molecule type" value="Genomic_DNA"/>
</dbReference>
<proteinExistence type="predicted"/>
<dbReference type="GO" id="GO:0016279">
    <property type="term" value="F:protein-lysine N-methyltransferase activity"/>
    <property type="evidence" value="ECO:0007669"/>
    <property type="project" value="InterPro"/>
</dbReference>
<dbReference type="Pfam" id="PF09273">
    <property type="entry name" value="Rubis-subs-bind"/>
    <property type="match status" value="1"/>
</dbReference>
<dbReference type="FunFam" id="3.90.1410.10:FF:000005">
    <property type="entry name" value="Ribulose-1,5 bisphosphate carboxylase/oxygenase large subunit N-methyltransferase, chloroplastic"/>
    <property type="match status" value="1"/>
</dbReference>
<feature type="binding site" evidence="8">
    <location>
        <position position="233"/>
    </location>
    <ligand>
        <name>S-adenosyl-L-methionine</name>
        <dbReference type="ChEBI" id="CHEBI:59789"/>
    </ligand>
</feature>
<feature type="binding site" evidence="8">
    <location>
        <position position="297"/>
    </location>
    <ligand>
        <name>substrate</name>
    </ligand>
</feature>
<dbReference type="GO" id="GO:0032259">
    <property type="term" value="P:methylation"/>
    <property type="evidence" value="ECO:0007669"/>
    <property type="project" value="UniProtKB-KW"/>
</dbReference>
<reference evidence="10" key="1">
    <citation type="submission" date="2021-01" db="EMBL/GenBank/DDBJ databases">
        <title>Adiantum capillus-veneris genome.</title>
        <authorList>
            <person name="Fang Y."/>
            <person name="Liao Q."/>
        </authorList>
    </citation>
    <scope>NUCLEOTIDE SEQUENCE</scope>
    <source>
        <strain evidence="10">H3</strain>
        <tissue evidence="10">Leaf</tissue>
    </source>
</reference>
<evidence type="ECO:0000256" key="6">
    <source>
        <dbReference type="ARBA" id="ARBA00022691"/>
    </source>
</evidence>
<evidence type="ECO:0000256" key="5">
    <source>
        <dbReference type="ARBA" id="ARBA00022679"/>
    </source>
</evidence>
<dbReference type="GO" id="GO:0030785">
    <property type="term" value="F:[ribulose-bisphosphate carboxylase]-lysine N-methyltransferase activity"/>
    <property type="evidence" value="ECO:0007669"/>
    <property type="project" value="InterPro"/>
</dbReference>
<keyword evidence="3" id="KW-0489">Methyltransferase</keyword>
<dbReference type="InterPro" id="IPR046341">
    <property type="entry name" value="SET_dom_sf"/>
</dbReference>
<evidence type="ECO:0000256" key="3">
    <source>
        <dbReference type="ARBA" id="ARBA00022603"/>
    </source>
</evidence>
<keyword evidence="11" id="KW-1185">Reference proteome</keyword>
<feature type="binding site" evidence="8">
    <location>
        <position position="250"/>
    </location>
    <ligand>
        <name>substrate</name>
    </ligand>
</feature>
<dbReference type="AlphaFoldDB" id="A0A9D4U653"/>
<dbReference type="Proteomes" id="UP000886520">
    <property type="component" value="Chromosome 22"/>
</dbReference>
<keyword evidence="4" id="KW-0934">Plastid</keyword>
<gene>
    <name evidence="10" type="ORF">GOP47_0022626</name>
</gene>
<feature type="binding site" evidence="8">
    <location>
        <position position="233"/>
    </location>
    <ligand>
        <name>substrate</name>
    </ligand>
</feature>
<dbReference type="PANTHER" id="PTHR13271">
    <property type="entry name" value="UNCHARACTERIZED PUTATIVE METHYLTRANSFERASE"/>
    <property type="match status" value="1"/>
</dbReference>
<protein>
    <recommendedName>
        <fullName evidence="9">SET domain-containing protein</fullName>
    </recommendedName>
</protein>
<dbReference type="Gene3D" id="3.90.1420.10">
    <property type="entry name" value="Rubisco LSMT, substrate-binding domain"/>
    <property type="match status" value="1"/>
</dbReference>
<dbReference type="Gene3D" id="3.90.1410.10">
    <property type="entry name" value="set domain protein methyltransferase, domain 1"/>
    <property type="match status" value="1"/>
</dbReference>
<dbReference type="PANTHER" id="PTHR13271:SF113">
    <property type="entry name" value="[FRUCTOSE-BISPHOSPHATE ALDOLASE]-LYSINE N-METHYLTRANSFERASE, CHLOROPLASTIC"/>
    <property type="match status" value="1"/>
</dbReference>
<dbReference type="SUPFAM" id="SSF82199">
    <property type="entry name" value="SET domain"/>
    <property type="match status" value="1"/>
</dbReference>
<dbReference type="CDD" id="cd19179">
    <property type="entry name" value="SET_RBCMT"/>
    <property type="match status" value="1"/>
</dbReference>
<accession>A0A9D4U653</accession>
<dbReference type="InterPro" id="IPR011192">
    <property type="entry name" value="Rubisco_LSMT_MeTrfase_plant"/>
</dbReference>
<dbReference type="SUPFAM" id="SSF81822">
    <property type="entry name" value="RuBisCo LSMT C-terminal, substrate-binding domain"/>
    <property type="match status" value="1"/>
</dbReference>
<sequence length="503" mass="56040">MVGATGSPLPFCCLPFTCTRALRQRLYVGNGILAVVAVRPVCSSLSSSTLAQAPIGNDSQLQSFKAWLTQRGVLSNSSSVRPQQVESQGLGLVASGRPIAQGEEVLNVPQELWMSVAAARSHPDIGPFCTNLRPWVTLALFLLFEKGMPSSPWRSYIDILPHTLDSPLFWSDEELAQIEGTQLLGSISGYHQHVYNEYTQLMEDVITPNPQLFDQSMFTREAFLWAFGILRSRTFPPLTGDDLALVPLADLVNHGMVLNMEGPSWEKKSSGFFPRREYLTLRAPVAVKEGEQVVMQYGKKKGNGQLALDYGFVECSPRTTAVRDCFTLTLEISESDRFFGDKIDIAEFNGLSSTVYFDLVHEQELPDNMLPFLRLIALGGADAFLLEALFRNTVWEHLQLPVSRENEEAVCKAVLDGCRFALAAYPTTMDEDLNLLSRGDLSSRLKMAVAIRLGEKKALEELQLSFETRLAELDRLEYYAARRLRGLGLLDDRGDLTPWVFEG</sequence>
<feature type="domain" description="SET" evidence="9">
    <location>
        <begin position="71"/>
        <end position="298"/>
    </location>
</feature>
<evidence type="ECO:0000256" key="2">
    <source>
        <dbReference type="ARBA" id="ARBA00022528"/>
    </source>
</evidence>
<dbReference type="InterPro" id="IPR015353">
    <property type="entry name" value="Rubisco_LSMT_subst-bd"/>
</dbReference>
<name>A0A9D4U653_ADICA</name>
<dbReference type="InterPro" id="IPR044431">
    <property type="entry name" value="SET_RBCMT"/>
</dbReference>
<dbReference type="PIRSF" id="PIRSF009328">
    <property type="entry name" value="RMT_SET"/>
    <property type="match status" value="1"/>
</dbReference>
<evidence type="ECO:0000256" key="1">
    <source>
        <dbReference type="ARBA" id="ARBA00004229"/>
    </source>
</evidence>
<feature type="binding site" evidence="8">
    <location>
        <position position="310"/>
    </location>
    <ligand>
        <name>substrate</name>
    </ligand>
</feature>
<evidence type="ECO:0000313" key="11">
    <source>
        <dbReference type="Proteomes" id="UP000886520"/>
    </source>
</evidence>
<evidence type="ECO:0000313" key="10">
    <source>
        <dbReference type="EMBL" id="KAI5062087.1"/>
    </source>
</evidence>
<dbReference type="PROSITE" id="PS50280">
    <property type="entry name" value="SET"/>
    <property type="match status" value="1"/>
</dbReference>
<dbReference type="InterPro" id="IPR050600">
    <property type="entry name" value="SETD3_SETD6_MTase"/>
</dbReference>
<organism evidence="10 11">
    <name type="scientific">Adiantum capillus-veneris</name>
    <name type="common">Maidenhair fern</name>
    <dbReference type="NCBI Taxonomy" id="13818"/>
    <lineage>
        <taxon>Eukaryota</taxon>
        <taxon>Viridiplantae</taxon>
        <taxon>Streptophyta</taxon>
        <taxon>Embryophyta</taxon>
        <taxon>Tracheophyta</taxon>
        <taxon>Polypodiopsida</taxon>
        <taxon>Polypodiidae</taxon>
        <taxon>Polypodiales</taxon>
        <taxon>Pteridineae</taxon>
        <taxon>Pteridaceae</taxon>
        <taxon>Vittarioideae</taxon>
        <taxon>Adiantum</taxon>
    </lineage>
</organism>
<evidence type="ECO:0000256" key="7">
    <source>
        <dbReference type="ARBA" id="ARBA00022946"/>
    </source>
</evidence>
<comment type="caution">
    <text evidence="10">The sequence shown here is derived from an EMBL/GenBank/DDBJ whole genome shotgun (WGS) entry which is preliminary data.</text>
</comment>
<dbReference type="OrthoDB" id="441812at2759"/>
<dbReference type="GO" id="GO:0009507">
    <property type="term" value="C:chloroplast"/>
    <property type="evidence" value="ECO:0007669"/>
    <property type="project" value="UniProtKB-SubCell"/>
</dbReference>
<keyword evidence="5" id="KW-0808">Transferase</keyword>
<dbReference type="InterPro" id="IPR036464">
    <property type="entry name" value="Rubisco_LSMT_subst-bd_sf"/>
</dbReference>
<feature type="binding site" evidence="8">
    <location>
        <position position="265"/>
    </location>
    <ligand>
        <name>substrate</name>
    </ligand>
</feature>
<evidence type="ECO:0000256" key="4">
    <source>
        <dbReference type="ARBA" id="ARBA00022640"/>
    </source>
</evidence>
<feature type="binding site" evidence="8">
    <location>
        <begin position="253"/>
        <end position="254"/>
    </location>
    <ligand>
        <name>S-adenosyl-L-methionine</name>
        <dbReference type="ChEBI" id="CHEBI:59789"/>
    </ligand>
</feature>
<keyword evidence="7" id="KW-0809">Transit peptide</keyword>
<dbReference type="InterPro" id="IPR001214">
    <property type="entry name" value="SET_dom"/>
</dbReference>
<dbReference type="FunFam" id="3.90.1420.10:FF:000004">
    <property type="entry name" value="Ribulose-1,5 bisphosphate carboxylase/oxygenase large subunit N-methyltransferase, chloroplastic"/>
    <property type="match status" value="1"/>
</dbReference>
<comment type="subcellular location">
    <subcellularLocation>
        <location evidence="1">Plastid</location>
        <location evidence="1">Chloroplast</location>
    </subcellularLocation>
</comment>
<evidence type="ECO:0000256" key="8">
    <source>
        <dbReference type="PIRSR" id="PIRSR009328-1"/>
    </source>
</evidence>
<keyword evidence="6 8" id="KW-0949">S-adenosyl-L-methionine</keyword>
<evidence type="ECO:0000259" key="9">
    <source>
        <dbReference type="PROSITE" id="PS50280"/>
    </source>
</evidence>